<evidence type="ECO:0000256" key="3">
    <source>
        <dbReference type="ARBA" id="ARBA00023125"/>
    </source>
</evidence>
<feature type="region of interest" description="Disordered" evidence="4">
    <location>
        <begin position="242"/>
        <end position="280"/>
    </location>
</feature>
<feature type="domain" description="Primosomal protein N' 3' DNA-binding" evidence="5">
    <location>
        <begin position="6"/>
        <end position="105"/>
    </location>
</feature>
<name>A0ABQ6K9D7_9MICO</name>
<keyword evidence="2" id="KW-0067">ATP-binding</keyword>
<reference evidence="7" key="1">
    <citation type="journal article" date="2019" name="Int. J. Syst. Evol. Microbiol.">
        <title>The Global Catalogue of Microorganisms (GCM) 10K type strain sequencing project: providing services to taxonomists for standard genome sequencing and annotation.</title>
        <authorList>
            <consortium name="The Broad Institute Genomics Platform"/>
            <consortium name="The Broad Institute Genome Sequencing Center for Infectious Disease"/>
            <person name="Wu L."/>
            <person name="Ma J."/>
        </authorList>
    </citation>
    <scope>NUCLEOTIDE SEQUENCE [LARGE SCALE GENOMIC DNA]</scope>
    <source>
        <strain evidence="7">NBRC 108894</strain>
    </source>
</reference>
<evidence type="ECO:0000313" key="6">
    <source>
        <dbReference type="EMBL" id="GMA97019.1"/>
    </source>
</evidence>
<dbReference type="Pfam" id="PF17764">
    <property type="entry name" value="PriA_3primeBD"/>
    <property type="match status" value="1"/>
</dbReference>
<evidence type="ECO:0000259" key="5">
    <source>
        <dbReference type="Pfam" id="PF17764"/>
    </source>
</evidence>
<accession>A0ABQ6K9D7</accession>
<keyword evidence="3" id="KW-0238">DNA-binding</keyword>
<evidence type="ECO:0000256" key="2">
    <source>
        <dbReference type="ARBA" id="ARBA00022840"/>
    </source>
</evidence>
<keyword evidence="7" id="KW-1185">Reference proteome</keyword>
<organism evidence="6 7">
    <name type="scientific">Pseudolysinimonas kribbensis</name>
    <dbReference type="NCBI Taxonomy" id="433641"/>
    <lineage>
        <taxon>Bacteria</taxon>
        <taxon>Bacillati</taxon>
        <taxon>Actinomycetota</taxon>
        <taxon>Actinomycetes</taxon>
        <taxon>Micrococcales</taxon>
        <taxon>Microbacteriaceae</taxon>
        <taxon>Pseudolysinimonas</taxon>
    </lineage>
</organism>
<dbReference type="InterPro" id="IPR042115">
    <property type="entry name" value="PriA_3primeBD_sf"/>
</dbReference>
<protein>
    <recommendedName>
        <fullName evidence="5">Primosomal protein N' 3' DNA-binding domain-containing protein</fullName>
    </recommendedName>
</protein>
<comment type="caution">
    <text evidence="6">The sequence shown here is derived from an EMBL/GenBank/DDBJ whole genome shotgun (WGS) entry which is preliminary data.</text>
</comment>
<proteinExistence type="predicted"/>
<sequence>MSAIARVLVDSSLPQLDRLLDYRVPDGFEVAPGVRVSVPLRSAGRRADGFVVELADQQAFPGPLSDLAAVVSPVPVLRPEVWRLARAVADRAAGSASDVLRHAIPTRQVRVEKAWLARGEEPAAPAIAAPGLPEYPDDLVRALAAHERLALRVPTGVERIGDAWAGRWASVLARLAARTVAAGESAIVVLPDYRDEDQFAAALAPLVPASARVRWDAALSNPERYRGLLRAMEAAPAVVFGTRGRSTRRPPGSGSSWSGTTATRCSASRSRRTCTRGMRP</sequence>
<dbReference type="Gene3D" id="3.40.1440.60">
    <property type="entry name" value="PriA, 3(prime) DNA-binding domain"/>
    <property type="match status" value="1"/>
</dbReference>
<gene>
    <name evidence="6" type="ORF">GCM10025881_38430</name>
</gene>
<evidence type="ECO:0000256" key="1">
    <source>
        <dbReference type="ARBA" id="ARBA00022741"/>
    </source>
</evidence>
<dbReference type="RefSeq" id="WP_284255485.1">
    <property type="nucleotide sequence ID" value="NZ_BSVB01000001.1"/>
</dbReference>
<dbReference type="Proteomes" id="UP001157034">
    <property type="component" value="Unassembled WGS sequence"/>
</dbReference>
<feature type="compositionally biased region" description="Basic residues" evidence="4">
    <location>
        <begin position="269"/>
        <end position="280"/>
    </location>
</feature>
<evidence type="ECO:0000256" key="4">
    <source>
        <dbReference type="SAM" id="MobiDB-lite"/>
    </source>
</evidence>
<evidence type="ECO:0000313" key="7">
    <source>
        <dbReference type="Proteomes" id="UP001157034"/>
    </source>
</evidence>
<dbReference type="PANTHER" id="PTHR30580:SF0">
    <property type="entry name" value="PRIMOSOMAL PROTEIN N"/>
    <property type="match status" value="1"/>
</dbReference>
<dbReference type="EMBL" id="BSVB01000001">
    <property type="protein sequence ID" value="GMA97019.1"/>
    <property type="molecule type" value="Genomic_DNA"/>
</dbReference>
<dbReference type="PANTHER" id="PTHR30580">
    <property type="entry name" value="PRIMOSOMAL PROTEIN N"/>
    <property type="match status" value="1"/>
</dbReference>
<feature type="compositionally biased region" description="Low complexity" evidence="4">
    <location>
        <begin position="242"/>
        <end position="268"/>
    </location>
</feature>
<dbReference type="InterPro" id="IPR041222">
    <property type="entry name" value="PriA_3primeBD"/>
</dbReference>
<keyword evidence="1" id="KW-0547">Nucleotide-binding</keyword>